<feature type="compositionally biased region" description="Basic and acidic residues" evidence="1">
    <location>
        <begin position="14"/>
        <end position="37"/>
    </location>
</feature>
<keyword evidence="3" id="KW-0808">Transferase</keyword>
<evidence type="ECO:0000256" key="1">
    <source>
        <dbReference type="SAM" id="MobiDB-lite"/>
    </source>
</evidence>
<comment type="caution">
    <text evidence="3">The sequence shown here is derived from an EMBL/GenBank/DDBJ whole genome shotgun (WGS) entry which is preliminary data.</text>
</comment>
<dbReference type="EMBL" id="QCYY01002209">
    <property type="protein sequence ID" value="ROT72080.1"/>
    <property type="molecule type" value="Genomic_DNA"/>
</dbReference>
<dbReference type="InterPro" id="IPR001173">
    <property type="entry name" value="Glyco_trans_2-like"/>
</dbReference>
<keyword evidence="4" id="KW-1185">Reference proteome</keyword>
<evidence type="ECO:0000259" key="2">
    <source>
        <dbReference type="Pfam" id="PF00535"/>
    </source>
</evidence>
<dbReference type="Proteomes" id="UP000283509">
    <property type="component" value="Unassembled WGS sequence"/>
</dbReference>
<dbReference type="Pfam" id="PF00535">
    <property type="entry name" value="Glycos_transf_2"/>
    <property type="match status" value="1"/>
</dbReference>
<proteinExistence type="predicted"/>
<gene>
    <name evidence="3" type="ORF">C7M84_009539</name>
</gene>
<dbReference type="AlphaFoldDB" id="A0A3R7M4Z9"/>
<dbReference type="GO" id="GO:0016758">
    <property type="term" value="F:hexosyltransferase activity"/>
    <property type="evidence" value="ECO:0007669"/>
    <property type="project" value="UniProtKB-ARBA"/>
</dbReference>
<dbReference type="STRING" id="6689.A0A3R7M4Z9"/>
<reference evidence="3 4" key="2">
    <citation type="submission" date="2019-01" db="EMBL/GenBank/DDBJ databases">
        <title>The decoding of complex shrimp genome reveals the adaptation for benthos swimmer, frequently molting mechanism and breeding impact on genome.</title>
        <authorList>
            <person name="Sun Y."/>
            <person name="Gao Y."/>
            <person name="Yu Y."/>
        </authorList>
    </citation>
    <scope>NUCLEOTIDE SEQUENCE [LARGE SCALE GENOMIC DNA]</scope>
    <source>
        <tissue evidence="3">Muscle</tissue>
    </source>
</reference>
<dbReference type="PANTHER" id="PTHR22916">
    <property type="entry name" value="GLYCOSYLTRANSFERASE"/>
    <property type="match status" value="1"/>
</dbReference>
<organism evidence="3 4">
    <name type="scientific">Penaeus vannamei</name>
    <name type="common">Whiteleg shrimp</name>
    <name type="synonym">Litopenaeus vannamei</name>
    <dbReference type="NCBI Taxonomy" id="6689"/>
    <lineage>
        <taxon>Eukaryota</taxon>
        <taxon>Metazoa</taxon>
        <taxon>Ecdysozoa</taxon>
        <taxon>Arthropoda</taxon>
        <taxon>Crustacea</taxon>
        <taxon>Multicrustacea</taxon>
        <taxon>Malacostraca</taxon>
        <taxon>Eumalacostraca</taxon>
        <taxon>Eucarida</taxon>
        <taxon>Decapoda</taxon>
        <taxon>Dendrobranchiata</taxon>
        <taxon>Penaeoidea</taxon>
        <taxon>Penaeidae</taxon>
        <taxon>Penaeus</taxon>
    </lineage>
</organism>
<name>A0A3R7M4Z9_PENVA</name>
<evidence type="ECO:0000313" key="3">
    <source>
        <dbReference type="EMBL" id="ROT72080.1"/>
    </source>
</evidence>
<dbReference type="PANTHER" id="PTHR22916:SF3">
    <property type="entry name" value="UDP-GLCNAC:BETAGAL BETA-1,3-N-ACETYLGLUCOSAMINYLTRANSFERASE-LIKE PROTEIN 1"/>
    <property type="match status" value="1"/>
</dbReference>
<dbReference type="OrthoDB" id="206708at2759"/>
<evidence type="ECO:0000313" key="4">
    <source>
        <dbReference type="Proteomes" id="UP000283509"/>
    </source>
</evidence>
<accession>A0A3R7M4Z9</accession>
<protein>
    <submittedName>
        <fullName evidence="3">Putative UDP-GlcNAc:betaGal beta-1,3-N-acetylglucosaminyltransferase-like protein 1-like</fullName>
    </submittedName>
</protein>
<feature type="region of interest" description="Disordered" evidence="1">
    <location>
        <begin position="1"/>
        <end position="37"/>
    </location>
</feature>
<sequence length="114" mass="12783">MAKVDQITVRNSPKLREKMNQEGEILKSQEDEKSNSEKIDVSVVIPVHNANLWLDDCLASISRQQHTLNVEVSLFLDSCTDDSERIVQGWSTKLKEQGYAVITAVENNENPKGG</sequence>
<dbReference type="Gene3D" id="3.90.550.10">
    <property type="entry name" value="Spore Coat Polysaccharide Biosynthesis Protein SpsA, Chain A"/>
    <property type="match status" value="1"/>
</dbReference>
<keyword evidence="3" id="KW-0328">Glycosyltransferase</keyword>
<reference evidence="3 4" key="1">
    <citation type="submission" date="2018-04" db="EMBL/GenBank/DDBJ databases">
        <authorList>
            <person name="Zhang X."/>
            <person name="Yuan J."/>
            <person name="Li F."/>
            <person name="Xiang J."/>
        </authorList>
    </citation>
    <scope>NUCLEOTIDE SEQUENCE [LARGE SCALE GENOMIC DNA]</scope>
    <source>
        <tissue evidence="3">Muscle</tissue>
    </source>
</reference>
<dbReference type="InterPro" id="IPR029044">
    <property type="entry name" value="Nucleotide-diphossugar_trans"/>
</dbReference>
<dbReference type="SUPFAM" id="SSF53448">
    <property type="entry name" value="Nucleotide-diphospho-sugar transferases"/>
    <property type="match status" value="1"/>
</dbReference>
<feature type="domain" description="Glycosyltransferase 2-like" evidence="2">
    <location>
        <begin position="42"/>
        <end position="107"/>
    </location>
</feature>